<evidence type="ECO:0000313" key="1">
    <source>
        <dbReference type="EMBL" id="ACV22939.1"/>
    </source>
</evidence>
<name>C7N7Q4_SLAHD</name>
<reference evidence="1 2" key="1">
    <citation type="journal article" date="2009" name="Stand. Genomic Sci.">
        <title>Complete genome sequence of Slackia heliotrinireducens type strain (RHS 1).</title>
        <authorList>
            <person name="Pukall R."/>
            <person name="Lapidus A."/>
            <person name="Nolan M."/>
            <person name="Copeland A."/>
            <person name="Glavina Del Rio T."/>
            <person name="Lucas S."/>
            <person name="Chen F."/>
            <person name="Tice H."/>
            <person name="Cheng J.F."/>
            <person name="Chertkov O."/>
            <person name="Bruce D."/>
            <person name="Goodwin L."/>
            <person name="Kuske C."/>
            <person name="Brettin T."/>
            <person name="Detter J.C."/>
            <person name="Han C."/>
            <person name="Pitluck S."/>
            <person name="Pati A."/>
            <person name="Mavrommatis K."/>
            <person name="Ivanova N."/>
            <person name="Ovchinnikova G."/>
            <person name="Chen A."/>
            <person name="Palaniappan K."/>
            <person name="Schneider S."/>
            <person name="Rohde M."/>
            <person name="Chain P."/>
            <person name="D'haeseleer P."/>
            <person name="Goker M."/>
            <person name="Bristow J."/>
            <person name="Eisen J.A."/>
            <person name="Markowitz V."/>
            <person name="Kyrpides N.C."/>
            <person name="Klenk H.P."/>
            <person name="Hugenholtz P."/>
        </authorList>
    </citation>
    <scope>NUCLEOTIDE SEQUENCE [LARGE SCALE GENOMIC DNA]</scope>
    <source>
        <strain evidence="2">ATCC 29202 / DSM 20476 / NCTC 11029 / RHS 1</strain>
    </source>
</reference>
<dbReference type="PANTHER" id="PTHR43235">
    <property type="entry name" value="GLUTAMINE AMIDOTRANSFERASE PB2B2.05-RELATED"/>
    <property type="match status" value="1"/>
</dbReference>
<dbReference type="GO" id="GO:0033969">
    <property type="term" value="F:gamma-glutamyl-gamma-aminobutyrate hydrolase activity"/>
    <property type="evidence" value="ECO:0007669"/>
    <property type="project" value="TreeGrafter"/>
</dbReference>
<keyword evidence="2" id="KW-1185">Reference proteome</keyword>
<sequence>MQTFTPLIGIAPKLDDKNSMMHVPVEYVRSIVAAGATPLILPLTWDMNAYERLLPSCDGFLLCGGLDIEPQRYGRGDTHVNLTAHTPGRDALECLVVNYAYEFDVPILGICRGMQMLNVVRGGTLHLDLSERASSEEEHIAHDAIEHPFDYVHDVDVVPGTMFAEIVEEERIPVNSLHHQGVNSLGRNMRASAYATDGLVEAIEAIDRTFMMGVQWHPENLVTDGRMLNLFDTLARHSFEARNSGRLEAAQGLSIELTHKSGAWPDITLTRAD</sequence>
<dbReference type="KEGG" id="shi:Shel_19230"/>
<keyword evidence="1" id="KW-0315">Glutamine amidotransferase</keyword>
<dbReference type="CDD" id="cd01745">
    <property type="entry name" value="GATase1_2"/>
    <property type="match status" value="1"/>
</dbReference>
<dbReference type="InterPro" id="IPR011697">
    <property type="entry name" value="Peptidase_C26"/>
</dbReference>
<gene>
    <name evidence="1" type="ordered locus">Shel_19230</name>
</gene>
<organism evidence="1 2">
    <name type="scientific">Slackia heliotrinireducens (strain ATCC 29202 / DSM 20476 / NCTC 11029 / RHS 1)</name>
    <name type="common">Peptococcus heliotrinreducens</name>
    <dbReference type="NCBI Taxonomy" id="471855"/>
    <lineage>
        <taxon>Bacteria</taxon>
        <taxon>Bacillati</taxon>
        <taxon>Actinomycetota</taxon>
        <taxon>Coriobacteriia</taxon>
        <taxon>Eggerthellales</taxon>
        <taxon>Eggerthellaceae</taxon>
        <taxon>Slackia</taxon>
    </lineage>
</organism>
<dbReference type="SUPFAM" id="SSF52317">
    <property type="entry name" value="Class I glutamine amidotransferase-like"/>
    <property type="match status" value="1"/>
</dbReference>
<dbReference type="GO" id="GO:0005829">
    <property type="term" value="C:cytosol"/>
    <property type="evidence" value="ECO:0007669"/>
    <property type="project" value="TreeGrafter"/>
</dbReference>
<dbReference type="InterPro" id="IPR044668">
    <property type="entry name" value="PuuD-like"/>
</dbReference>
<dbReference type="PROSITE" id="PS51273">
    <property type="entry name" value="GATASE_TYPE_1"/>
    <property type="match status" value="1"/>
</dbReference>
<dbReference type="Proteomes" id="UP000002026">
    <property type="component" value="Chromosome"/>
</dbReference>
<accession>C7N7Q4</accession>
<dbReference type="STRING" id="471855.Shel_19230"/>
<dbReference type="GO" id="GO:0016740">
    <property type="term" value="F:transferase activity"/>
    <property type="evidence" value="ECO:0007669"/>
    <property type="project" value="UniProtKB-KW"/>
</dbReference>
<dbReference type="RefSeq" id="WP_012799041.1">
    <property type="nucleotide sequence ID" value="NC_013165.1"/>
</dbReference>
<dbReference type="EMBL" id="CP001684">
    <property type="protein sequence ID" value="ACV22939.1"/>
    <property type="molecule type" value="Genomic_DNA"/>
</dbReference>
<dbReference type="PANTHER" id="PTHR43235:SF1">
    <property type="entry name" value="GLUTAMINE AMIDOTRANSFERASE PB2B2.05-RELATED"/>
    <property type="match status" value="1"/>
</dbReference>
<dbReference type="Pfam" id="PF07722">
    <property type="entry name" value="Peptidase_C26"/>
    <property type="match status" value="1"/>
</dbReference>
<protein>
    <submittedName>
        <fullName evidence="1">Predicted glutamine amidotransferase</fullName>
    </submittedName>
</protein>
<dbReference type="Gene3D" id="3.40.50.880">
    <property type="match status" value="1"/>
</dbReference>
<dbReference type="InterPro" id="IPR029062">
    <property type="entry name" value="Class_I_gatase-like"/>
</dbReference>
<dbReference type="HOGENOM" id="CLU_030756_2_0_11"/>
<evidence type="ECO:0000313" key="2">
    <source>
        <dbReference type="Proteomes" id="UP000002026"/>
    </source>
</evidence>
<dbReference type="eggNOG" id="COG2071">
    <property type="taxonomic scope" value="Bacteria"/>
</dbReference>
<keyword evidence="1" id="KW-0808">Transferase</keyword>
<dbReference type="GO" id="GO:0006598">
    <property type="term" value="P:polyamine catabolic process"/>
    <property type="evidence" value="ECO:0007669"/>
    <property type="project" value="TreeGrafter"/>
</dbReference>
<proteinExistence type="predicted"/>
<dbReference type="AlphaFoldDB" id="C7N7Q4"/>